<gene>
    <name evidence="1" type="ORF">Sradi_3267600</name>
</gene>
<name>A0AAW2R126_SESRA</name>
<reference evidence="1" key="1">
    <citation type="submission" date="2020-06" db="EMBL/GenBank/DDBJ databases">
        <authorList>
            <person name="Li T."/>
            <person name="Hu X."/>
            <person name="Zhang T."/>
            <person name="Song X."/>
            <person name="Zhang H."/>
            <person name="Dai N."/>
            <person name="Sheng W."/>
            <person name="Hou X."/>
            <person name="Wei L."/>
        </authorList>
    </citation>
    <scope>NUCLEOTIDE SEQUENCE</scope>
    <source>
        <strain evidence="1">G02</strain>
        <tissue evidence="1">Leaf</tissue>
    </source>
</reference>
<organism evidence="1">
    <name type="scientific">Sesamum radiatum</name>
    <name type="common">Black benniseed</name>
    <dbReference type="NCBI Taxonomy" id="300843"/>
    <lineage>
        <taxon>Eukaryota</taxon>
        <taxon>Viridiplantae</taxon>
        <taxon>Streptophyta</taxon>
        <taxon>Embryophyta</taxon>
        <taxon>Tracheophyta</taxon>
        <taxon>Spermatophyta</taxon>
        <taxon>Magnoliopsida</taxon>
        <taxon>eudicotyledons</taxon>
        <taxon>Gunneridae</taxon>
        <taxon>Pentapetalae</taxon>
        <taxon>asterids</taxon>
        <taxon>lamiids</taxon>
        <taxon>Lamiales</taxon>
        <taxon>Pedaliaceae</taxon>
        <taxon>Sesamum</taxon>
    </lineage>
</organism>
<protein>
    <submittedName>
        <fullName evidence="1">Uncharacterized protein</fullName>
    </submittedName>
</protein>
<sequence>MPRPEPKEETPVIVQPVEELLTLEFTSGDPRKLTKIGSKIDEAGCPRSSGQLSLQRTNTSLCGLPRTWRG</sequence>
<dbReference type="EMBL" id="JACGWJ010000014">
    <property type="protein sequence ID" value="KAL0373519.1"/>
    <property type="molecule type" value="Genomic_DNA"/>
</dbReference>
<reference evidence="1" key="2">
    <citation type="journal article" date="2024" name="Plant">
        <title>Genomic evolution and insights into agronomic trait innovations of Sesamum species.</title>
        <authorList>
            <person name="Miao H."/>
            <person name="Wang L."/>
            <person name="Qu L."/>
            <person name="Liu H."/>
            <person name="Sun Y."/>
            <person name="Le M."/>
            <person name="Wang Q."/>
            <person name="Wei S."/>
            <person name="Zheng Y."/>
            <person name="Lin W."/>
            <person name="Duan Y."/>
            <person name="Cao H."/>
            <person name="Xiong S."/>
            <person name="Wang X."/>
            <person name="Wei L."/>
            <person name="Li C."/>
            <person name="Ma Q."/>
            <person name="Ju M."/>
            <person name="Zhao R."/>
            <person name="Li G."/>
            <person name="Mu C."/>
            <person name="Tian Q."/>
            <person name="Mei H."/>
            <person name="Zhang T."/>
            <person name="Gao T."/>
            <person name="Zhang H."/>
        </authorList>
    </citation>
    <scope>NUCLEOTIDE SEQUENCE</scope>
    <source>
        <strain evidence="1">G02</strain>
    </source>
</reference>
<evidence type="ECO:0000313" key="1">
    <source>
        <dbReference type="EMBL" id="KAL0373519.1"/>
    </source>
</evidence>
<proteinExistence type="predicted"/>
<comment type="caution">
    <text evidence="1">The sequence shown here is derived from an EMBL/GenBank/DDBJ whole genome shotgun (WGS) entry which is preliminary data.</text>
</comment>
<accession>A0AAW2R126</accession>
<dbReference type="AlphaFoldDB" id="A0AAW2R126"/>